<comment type="subcellular location">
    <subcellularLocation>
        <location evidence="4">Membrane</location>
        <topology evidence="4">Multi-pass membrane protein</topology>
    </subcellularLocation>
</comment>
<keyword evidence="2 4" id="KW-1133">Transmembrane helix</keyword>
<sequence>MADFTRNTGSSSSSSGSSHEGHNMGNMDNMGMSSMSSHSMIMTFFSSTKTPLFSDSWTPKSSGAYAGTCIFLIILAILLRALTAYKSVLEQRWAQRHARRNIVIAKRNSTGSQTDDEEEETRAVETFVGWGPKPWRWSVDLPRALFQVVLTGISYLLMLAVMTMNVGYFMSVLAGFFVGELAVGRYARGS</sequence>
<dbReference type="OrthoDB" id="73901at2759"/>
<dbReference type="PANTHER" id="PTHR12483:SF120">
    <property type="entry name" value="HIGH-AFFINITY COPPER TRANSPORTER CTRA2"/>
    <property type="match status" value="1"/>
</dbReference>
<dbReference type="GO" id="GO:0005375">
    <property type="term" value="F:copper ion transmembrane transporter activity"/>
    <property type="evidence" value="ECO:0007669"/>
    <property type="project" value="UniProtKB-UniRule"/>
</dbReference>
<keyword evidence="4" id="KW-0406">Ion transport</keyword>
<dbReference type="InterPro" id="IPR007274">
    <property type="entry name" value="Cop_transporter"/>
</dbReference>
<protein>
    <recommendedName>
        <fullName evidence="4">Copper transport protein</fullName>
    </recommendedName>
</protein>
<feature type="region of interest" description="Disordered" evidence="5">
    <location>
        <begin position="1"/>
        <end position="30"/>
    </location>
</feature>
<evidence type="ECO:0000313" key="7">
    <source>
        <dbReference type="Proteomes" id="UP000298138"/>
    </source>
</evidence>
<keyword evidence="4" id="KW-0186">Copper</keyword>
<dbReference type="EMBL" id="ML220114">
    <property type="protein sequence ID" value="TGZ82648.1"/>
    <property type="molecule type" value="Genomic_DNA"/>
</dbReference>
<keyword evidence="7" id="KW-1185">Reference proteome</keyword>
<dbReference type="STRING" id="341454.A0A4S2N0M0"/>
<feature type="transmembrane region" description="Helical" evidence="4">
    <location>
        <begin position="63"/>
        <end position="82"/>
    </location>
</feature>
<keyword evidence="4" id="KW-0813">Transport</keyword>
<dbReference type="Proteomes" id="UP000298138">
    <property type="component" value="Unassembled WGS sequence"/>
</dbReference>
<accession>A0A4S2N0M0</accession>
<feature type="compositionally biased region" description="Low complexity" evidence="5">
    <location>
        <begin position="9"/>
        <end position="30"/>
    </location>
</feature>
<comment type="similarity">
    <text evidence="4">Belongs to the copper transporter (Ctr) (TC 1.A.56) family. SLC31A subfamily.</text>
</comment>
<organism evidence="6 7">
    <name type="scientific">Ascodesmis nigricans</name>
    <dbReference type="NCBI Taxonomy" id="341454"/>
    <lineage>
        <taxon>Eukaryota</taxon>
        <taxon>Fungi</taxon>
        <taxon>Dikarya</taxon>
        <taxon>Ascomycota</taxon>
        <taxon>Pezizomycotina</taxon>
        <taxon>Pezizomycetes</taxon>
        <taxon>Pezizales</taxon>
        <taxon>Ascodesmidaceae</taxon>
        <taxon>Ascodesmis</taxon>
    </lineage>
</organism>
<evidence type="ECO:0000256" key="1">
    <source>
        <dbReference type="ARBA" id="ARBA00022692"/>
    </source>
</evidence>
<evidence type="ECO:0000256" key="5">
    <source>
        <dbReference type="SAM" id="MobiDB-lite"/>
    </source>
</evidence>
<keyword evidence="4" id="KW-0187">Copper transport</keyword>
<dbReference type="Pfam" id="PF04145">
    <property type="entry name" value="Ctr"/>
    <property type="match status" value="1"/>
</dbReference>
<evidence type="ECO:0000256" key="2">
    <source>
        <dbReference type="ARBA" id="ARBA00022989"/>
    </source>
</evidence>
<proteinExistence type="inferred from homology"/>
<evidence type="ECO:0000313" key="6">
    <source>
        <dbReference type="EMBL" id="TGZ82648.1"/>
    </source>
</evidence>
<dbReference type="PANTHER" id="PTHR12483">
    <property type="entry name" value="SOLUTE CARRIER FAMILY 31 COPPER TRANSPORTERS"/>
    <property type="match status" value="1"/>
</dbReference>
<dbReference type="GO" id="GO:0005886">
    <property type="term" value="C:plasma membrane"/>
    <property type="evidence" value="ECO:0007669"/>
    <property type="project" value="TreeGrafter"/>
</dbReference>
<dbReference type="AlphaFoldDB" id="A0A4S2N0M0"/>
<name>A0A4S2N0M0_9PEZI</name>
<reference evidence="6 7" key="1">
    <citation type="submission" date="2019-04" db="EMBL/GenBank/DDBJ databases">
        <title>Comparative genomics and transcriptomics to analyze fruiting body development in filamentous ascomycetes.</title>
        <authorList>
            <consortium name="DOE Joint Genome Institute"/>
            <person name="Lutkenhaus R."/>
            <person name="Traeger S."/>
            <person name="Breuer J."/>
            <person name="Kuo A."/>
            <person name="Lipzen A."/>
            <person name="Pangilinan J."/>
            <person name="Dilworth D."/>
            <person name="Sandor L."/>
            <person name="Poggeler S."/>
            <person name="Barry K."/>
            <person name="Grigoriev I.V."/>
            <person name="Nowrousian M."/>
        </authorList>
    </citation>
    <scope>NUCLEOTIDE SEQUENCE [LARGE SCALE GENOMIC DNA]</scope>
    <source>
        <strain evidence="6 7">CBS 389.68</strain>
    </source>
</reference>
<keyword evidence="3 4" id="KW-0472">Membrane</keyword>
<keyword evidence="1 4" id="KW-0812">Transmembrane</keyword>
<evidence type="ECO:0000256" key="3">
    <source>
        <dbReference type="ARBA" id="ARBA00023136"/>
    </source>
</evidence>
<dbReference type="InParanoid" id="A0A4S2N0M0"/>
<evidence type="ECO:0000256" key="4">
    <source>
        <dbReference type="RuleBase" id="RU367022"/>
    </source>
</evidence>
<gene>
    <name evidence="6" type="ORF">EX30DRAFT_338961</name>
</gene>